<feature type="compositionally biased region" description="Basic and acidic residues" evidence="5">
    <location>
        <begin position="332"/>
        <end position="344"/>
    </location>
</feature>
<comment type="caution">
    <text evidence="8">The sequence shown here is derived from an EMBL/GenBank/DDBJ whole genome shotgun (WGS) entry which is preliminary data.</text>
</comment>
<dbReference type="GO" id="GO:0005096">
    <property type="term" value="F:GTPase activator activity"/>
    <property type="evidence" value="ECO:0007669"/>
    <property type="project" value="InterPro"/>
</dbReference>
<dbReference type="InterPro" id="IPR044820">
    <property type="entry name" value="AGD14-like"/>
</dbReference>
<proteinExistence type="predicted"/>
<dbReference type="EMBL" id="JACGWM010000015">
    <property type="protein sequence ID" value="KAL0323875.1"/>
    <property type="molecule type" value="Genomic_DNA"/>
</dbReference>
<evidence type="ECO:0000259" key="7">
    <source>
        <dbReference type="PROSITE" id="PS50115"/>
    </source>
</evidence>
<reference evidence="8" key="2">
    <citation type="journal article" date="2024" name="Plant">
        <title>Genomic evolution and insights into agronomic trait innovations of Sesamum species.</title>
        <authorList>
            <person name="Miao H."/>
            <person name="Wang L."/>
            <person name="Qu L."/>
            <person name="Liu H."/>
            <person name="Sun Y."/>
            <person name="Le M."/>
            <person name="Wang Q."/>
            <person name="Wei S."/>
            <person name="Zheng Y."/>
            <person name="Lin W."/>
            <person name="Duan Y."/>
            <person name="Cao H."/>
            <person name="Xiong S."/>
            <person name="Wang X."/>
            <person name="Wei L."/>
            <person name="Li C."/>
            <person name="Ma Q."/>
            <person name="Ju M."/>
            <person name="Zhao R."/>
            <person name="Li G."/>
            <person name="Mu C."/>
            <person name="Tian Q."/>
            <person name="Mei H."/>
            <person name="Zhang T."/>
            <person name="Gao T."/>
            <person name="Zhang H."/>
        </authorList>
    </citation>
    <scope>NUCLEOTIDE SEQUENCE</scope>
    <source>
        <strain evidence="8">KEN8</strain>
    </source>
</reference>
<dbReference type="GO" id="GO:0008270">
    <property type="term" value="F:zinc ion binding"/>
    <property type="evidence" value="ECO:0007669"/>
    <property type="project" value="UniProtKB-KW"/>
</dbReference>
<dbReference type="SMART" id="SM00105">
    <property type="entry name" value="ArfGap"/>
    <property type="match status" value="1"/>
</dbReference>
<feature type="region of interest" description="Disordered" evidence="5">
    <location>
        <begin position="262"/>
        <end position="314"/>
    </location>
</feature>
<evidence type="ECO:0000256" key="4">
    <source>
        <dbReference type="PROSITE-ProRule" id="PRU00288"/>
    </source>
</evidence>
<evidence type="ECO:0000256" key="3">
    <source>
        <dbReference type="ARBA" id="ARBA00022833"/>
    </source>
</evidence>
<dbReference type="Pfam" id="PF01412">
    <property type="entry name" value="ArfGap"/>
    <property type="match status" value="1"/>
</dbReference>
<dbReference type="PROSITE" id="PS50115">
    <property type="entry name" value="ARFGAP"/>
    <property type="match status" value="1"/>
</dbReference>
<feature type="domain" description="Arf-GAP" evidence="7">
    <location>
        <begin position="108"/>
        <end position="226"/>
    </location>
</feature>
<dbReference type="InterPro" id="IPR037278">
    <property type="entry name" value="ARFGAP/RecO"/>
</dbReference>
<keyword evidence="6" id="KW-0812">Transmembrane</keyword>
<evidence type="ECO:0000256" key="2">
    <source>
        <dbReference type="ARBA" id="ARBA00022771"/>
    </source>
</evidence>
<dbReference type="InterPro" id="IPR038508">
    <property type="entry name" value="ArfGAP_dom_sf"/>
</dbReference>
<dbReference type="InterPro" id="IPR001164">
    <property type="entry name" value="ArfGAP_dom"/>
</dbReference>
<sequence>MSDVSSDPFLHTLHSPEVSTSQNTVLVMGAHTRPSKMLISIASKPSETLNRSKILIGLVGALHSTPSQDSPCRGLLHFLMVSFCLEGELELSRKQKMPRRVKEEERIEMIIRGLLRQPENKRCINCNSSGPQYVCTTFWTFVCTSCSGVHREFTHRVKSVSMAKFNEEEITALQAGGNGRAREIYFKAWDPQRNNLPDNSNLQRVREFVKHVYVDRKYAGENSSNKLPMVKLGSRDKTLERHSSEKLSRGIRENFFERSSFERTSKNGRDEVREHSSIEKSSPSKGNHELNIKDIFEERSPRNKQENMRSSGLKSRSTLFEIVDDRFREEGGVKRYERHSRKDSGGGSRSPGSERSRATSLPEIRPVSDIFGEKPPPLTINGPPRATNQKDAEGSARGQKAANTTIPGRTGGEEKQNETVNSSSLIDFDAQTESSNQCAEPQAQITAAKSASGSSPVASSMTPVAANALNMTSVESLLFDWSDAPSADATSAQLSSSNAADSGLAKAPEVSNGVGALAVTNMKHDETLHGDSRDHTLPLSQINQLHSKEQHQNFAPPPGNASSGAQQSAISVESLYNQQLNKLPAQNGPAPVQTVELEKSSKAADTGGGSPTNGRKELPGPFQFKFHSILSSSCWLADASTSWSRICHATPSSRNGDDNLNKGPPLLQSVAAFPSSTNPSNPFDAGDGRFQVQAAMTLISLLFFIWSCFSFSFLQCHLQGAVPNMAASKALESQPSPYAPALSSHASPYGMGLPLVPGAYMGQLPSNIPLTRPQGVANTGQPEDAFASLNPIQHASGKDTSPVGPNSLLSRGNPFG</sequence>
<evidence type="ECO:0000313" key="8">
    <source>
        <dbReference type="EMBL" id="KAL0323875.1"/>
    </source>
</evidence>
<organism evidence="8">
    <name type="scientific">Sesamum calycinum</name>
    <dbReference type="NCBI Taxonomy" id="2727403"/>
    <lineage>
        <taxon>Eukaryota</taxon>
        <taxon>Viridiplantae</taxon>
        <taxon>Streptophyta</taxon>
        <taxon>Embryophyta</taxon>
        <taxon>Tracheophyta</taxon>
        <taxon>Spermatophyta</taxon>
        <taxon>Magnoliopsida</taxon>
        <taxon>eudicotyledons</taxon>
        <taxon>Gunneridae</taxon>
        <taxon>Pentapetalae</taxon>
        <taxon>asterids</taxon>
        <taxon>lamiids</taxon>
        <taxon>Lamiales</taxon>
        <taxon>Pedaliaceae</taxon>
        <taxon>Sesamum</taxon>
    </lineage>
</organism>
<dbReference type="FunFam" id="1.10.220.150:FF:000005">
    <property type="entry name" value="Arf-GAP domain and FG repeat-containing protein 1"/>
    <property type="match status" value="1"/>
</dbReference>
<dbReference type="PANTHER" id="PTHR46085:SF16">
    <property type="entry name" value="ARFGAP_RECO-LIKE ZINC FINGER DOMAIN-CONTAINING PROTEIN"/>
    <property type="match status" value="1"/>
</dbReference>
<feature type="region of interest" description="Disordered" evidence="5">
    <location>
        <begin position="332"/>
        <end position="460"/>
    </location>
</feature>
<reference evidence="8" key="1">
    <citation type="submission" date="2020-06" db="EMBL/GenBank/DDBJ databases">
        <authorList>
            <person name="Li T."/>
            <person name="Hu X."/>
            <person name="Zhang T."/>
            <person name="Song X."/>
            <person name="Zhang H."/>
            <person name="Dai N."/>
            <person name="Sheng W."/>
            <person name="Hou X."/>
            <person name="Wei L."/>
        </authorList>
    </citation>
    <scope>NUCLEOTIDE SEQUENCE</scope>
    <source>
        <strain evidence="8">KEN8</strain>
        <tissue evidence="8">Leaf</tissue>
    </source>
</reference>
<dbReference type="PRINTS" id="PR00405">
    <property type="entry name" value="REVINTRACTNG"/>
</dbReference>
<evidence type="ECO:0000256" key="1">
    <source>
        <dbReference type="ARBA" id="ARBA00022723"/>
    </source>
</evidence>
<dbReference type="AlphaFoldDB" id="A0AAW2LZE0"/>
<accession>A0AAW2LZE0</accession>
<name>A0AAW2LZE0_9LAMI</name>
<feature type="transmembrane region" description="Helical" evidence="6">
    <location>
        <begin position="694"/>
        <end position="714"/>
    </location>
</feature>
<dbReference type="SUPFAM" id="SSF57863">
    <property type="entry name" value="ArfGap/RecO-like zinc finger"/>
    <property type="match status" value="1"/>
</dbReference>
<protein>
    <submittedName>
        <fullName evidence="8">ADP-ribosylation factor GTPase-activating protein AGD14</fullName>
    </submittedName>
</protein>
<keyword evidence="6" id="KW-0472">Membrane</keyword>
<feature type="compositionally biased region" description="Polar residues" evidence="5">
    <location>
        <begin position="418"/>
        <end position="445"/>
    </location>
</feature>
<dbReference type="Gene3D" id="1.10.220.150">
    <property type="entry name" value="Arf GTPase activating protein"/>
    <property type="match status" value="1"/>
</dbReference>
<gene>
    <name evidence="8" type="ORF">Scaly_2354600</name>
</gene>
<feature type="region of interest" description="Disordered" evidence="5">
    <location>
        <begin position="597"/>
        <end position="618"/>
    </location>
</feature>
<evidence type="ECO:0000256" key="6">
    <source>
        <dbReference type="SAM" id="Phobius"/>
    </source>
</evidence>
<feature type="compositionally biased region" description="Basic and acidic residues" evidence="5">
    <location>
        <begin position="286"/>
        <end position="307"/>
    </location>
</feature>
<feature type="region of interest" description="Disordered" evidence="5">
    <location>
        <begin position="548"/>
        <end position="568"/>
    </location>
</feature>
<evidence type="ECO:0000256" key="5">
    <source>
        <dbReference type="SAM" id="MobiDB-lite"/>
    </source>
</evidence>
<dbReference type="CDD" id="cd08838">
    <property type="entry name" value="ArfGap_AGFG"/>
    <property type="match status" value="1"/>
</dbReference>
<feature type="compositionally biased region" description="Low complexity" evidence="5">
    <location>
        <begin position="447"/>
        <end position="460"/>
    </location>
</feature>
<feature type="compositionally biased region" description="Basic and acidic residues" evidence="5">
    <location>
        <begin position="262"/>
        <end position="278"/>
    </location>
</feature>
<keyword evidence="3" id="KW-0862">Zinc</keyword>
<keyword evidence="2 4" id="KW-0863">Zinc-finger</keyword>
<feature type="region of interest" description="Disordered" evidence="5">
    <location>
        <begin position="792"/>
        <end position="816"/>
    </location>
</feature>
<keyword evidence="1" id="KW-0479">Metal-binding</keyword>
<dbReference type="PANTHER" id="PTHR46085">
    <property type="entry name" value="ARFGAP/RECO-RELATED"/>
    <property type="match status" value="1"/>
</dbReference>
<keyword evidence="6" id="KW-1133">Transmembrane helix</keyword>